<dbReference type="Gene3D" id="3.30.360.10">
    <property type="entry name" value="Dihydrodipicolinate Reductase, domain 2"/>
    <property type="match status" value="1"/>
</dbReference>
<evidence type="ECO:0000256" key="6">
    <source>
        <dbReference type="ARBA" id="ARBA00022605"/>
    </source>
</evidence>
<comment type="pathway">
    <text evidence="2">Amino-acid biosynthesis; L-methionine biosynthesis via de novo pathway; L-homoserine from L-aspartate: step 3/3.</text>
</comment>
<dbReference type="InterPro" id="IPR005106">
    <property type="entry name" value="Asp/hSer_DH_NAD-bd"/>
</dbReference>
<dbReference type="Pfam" id="PF00742">
    <property type="entry name" value="Homoserine_dh"/>
    <property type="match status" value="1"/>
</dbReference>
<dbReference type="GO" id="GO:0004412">
    <property type="term" value="F:homoserine dehydrogenase activity"/>
    <property type="evidence" value="ECO:0007669"/>
    <property type="project" value="UniProtKB-EC"/>
</dbReference>
<dbReference type="STRING" id="1776384.GCA_900086585_03573"/>
<dbReference type="PIRSF" id="PIRSF036497">
    <property type="entry name" value="HDH_short"/>
    <property type="match status" value="1"/>
</dbReference>
<keyword evidence="17" id="KW-1185">Reference proteome</keyword>
<evidence type="ECO:0000256" key="7">
    <source>
        <dbReference type="ARBA" id="ARBA00022697"/>
    </source>
</evidence>
<keyword evidence="9" id="KW-0915">Sodium</keyword>
<dbReference type="Gene3D" id="3.40.50.720">
    <property type="entry name" value="NAD(P)-binding Rossmann-like Domain"/>
    <property type="match status" value="1"/>
</dbReference>
<organism evidence="16 17">
    <name type="scientific">Emergencia timonensis</name>
    <dbReference type="NCBI Taxonomy" id="1776384"/>
    <lineage>
        <taxon>Bacteria</taxon>
        <taxon>Bacillati</taxon>
        <taxon>Bacillota</taxon>
        <taxon>Clostridia</taxon>
        <taxon>Peptostreptococcales</taxon>
        <taxon>Anaerovoracaceae</taxon>
        <taxon>Emergencia</taxon>
    </lineage>
</organism>
<dbReference type="InterPro" id="IPR036291">
    <property type="entry name" value="NAD(P)-bd_dom_sf"/>
</dbReference>
<feature type="domain" description="Aspartate/homoserine dehydrogenase NAD-binding" evidence="15">
    <location>
        <begin position="82"/>
        <end position="152"/>
    </location>
</feature>
<dbReference type="FunFam" id="3.30.360.10:FF:000005">
    <property type="entry name" value="Homoserine dehydrogenase"/>
    <property type="match status" value="1"/>
</dbReference>
<evidence type="ECO:0000256" key="3">
    <source>
        <dbReference type="ARBA" id="ARBA00006753"/>
    </source>
</evidence>
<evidence type="ECO:0000256" key="4">
    <source>
        <dbReference type="ARBA" id="ARBA00013213"/>
    </source>
</evidence>
<feature type="domain" description="Homoserine dehydrogenase catalytic" evidence="14">
    <location>
        <begin position="160"/>
        <end position="336"/>
    </location>
</feature>
<evidence type="ECO:0000256" key="9">
    <source>
        <dbReference type="ARBA" id="ARBA00023053"/>
    </source>
</evidence>
<evidence type="ECO:0000256" key="5">
    <source>
        <dbReference type="ARBA" id="ARBA00013376"/>
    </source>
</evidence>
<keyword evidence="6" id="KW-0028">Amino-acid biosynthesis</keyword>
<accession>A0A415E360</accession>
<protein>
    <recommendedName>
        <fullName evidence="5">Homoserine dehydrogenase</fullName>
        <ecNumber evidence="4">1.1.1.3</ecNumber>
    </recommendedName>
</protein>
<comment type="catalytic activity">
    <reaction evidence="11">
        <text>L-homoserine + NADP(+) = L-aspartate 4-semialdehyde + NADPH + H(+)</text>
        <dbReference type="Rhea" id="RHEA:15761"/>
        <dbReference type="ChEBI" id="CHEBI:15378"/>
        <dbReference type="ChEBI" id="CHEBI:57476"/>
        <dbReference type="ChEBI" id="CHEBI:57783"/>
        <dbReference type="ChEBI" id="CHEBI:58349"/>
        <dbReference type="ChEBI" id="CHEBI:537519"/>
        <dbReference type="EC" id="1.1.1.3"/>
    </reaction>
    <physiologicalReaction direction="right-to-left" evidence="11">
        <dbReference type="Rhea" id="RHEA:15763"/>
    </physiologicalReaction>
</comment>
<feature type="binding site" evidence="13">
    <location>
        <position position="128"/>
    </location>
    <ligand>
        <name>NADPH</name>
        <dbReference type="ChEBI" id="CHEBI:57783"/>
    </ligand>
</feature>
<dbReference type="SUPFAM" id="SSF55347">
    <property type="entry name" value="Glyceraldehyde-3-phosphate dehydrogenase-like, C-terminal domain"/>
    <property type="match status" value="1"/>
</dbReference>
<gene>
    <name evidence="16" type="ORF">DW099_06250</name>
</gene>
<evidence type="ECO:0000256" key="12">
    <source>
        <dbReference type="PIRSR" id="PIRSR036497-1"/>
    </source>
</evidence>
<comment type="similarity">
    <text evidence="3">Belongs to the homoserine dehydrogenase family.</text>
</comment>
<reference evidence="16 17" key="1">
    <citation type="submission" date="2018-08" db="EMBL/GenBank/DDBJ databases">
        <title>A genome reference for cultivated species of the human gut microbiota.</title>
        <authorList>
            <person name="Zou Y."/>
            <person name="Xue W."/>
            <person name="Luo G."/>
        </authorList>
    </citation>
    <scope>NUCLEOTIDE SEQUENCE [LARGE SCALE GENOMIC DNA]</scope>
    <source>
        <strain evidence="16 17">AM07-24</strain>
    </source>
</reference>
<dbReference type="EMBL" id="QRMS01000002">
    <property type="protein sequence ID" value="RHJ88019.1"/>
    <property type="molecule type" value="Genomic_DNA"/>
</dbReference>
<comment type="caution">
    <text evidence="16">The sequence shown here is derived from an EMBL/GenBank/DDBJ whole genome shotgun (WGS) entry which is preliminary data.</text>
</comment>
<dbReference type="OrthoDB" id="9808167at2"/>
<name>A0A415E360_9FIRM</name>
<comment type="pathway">
    <text evidence="1">Amino-acid biosynthesis; L-threonine biosynthesis; L-threonine from L-aspartate: step 3/5.</text>
</comment>
<dbReference type="Proteomes" id="UP000284841">
    <property type="component" value="Unassembled WGS sequence"/>
</dbReference>
<feature type="binding site" evidence="13">
    <location>
        <position position="212"/>
    </location>
    <ligand>
        <name>L-homoserine</name>
        <dbReference type="ChEBI" id="CHEBI:57476"/>
    </ligand>
</feature>
<evidence type="ECO:0000256" key="2">
    <source>
        <dbReference type="ARBA" id="ARBA00005062"/>
    </source>
</evidence>
<proteinExistence type="inferred from homology"/>
<evidence type="ECO:0000256" key="11">
    <source>
        <dbReference type="ARBA" id="ARBA00048841"/>
    </source>
</evidence>
<evidence type="ECO:0000256" key="8">
    <source>
        <dbReference type="ARBA" id="ARBA00023002"/>
    </source>
</evidence>
<evidence type="ECO:0000259" key="14">
    <source>
        <dbReference type="Pfam" id="PF00742"/>
    </source>
</evidence>
<dbReference type="GO" id="GO:0009086">
    <property type="term" value="P:methionine biosynthetic process"/>
    <property type="evidence" value="ECO:0007669"/>
    <property type="project" value="UniProtKB-KW"/>
</dbReference>
<keyword evidence="8" id="KW-0560">Oxidoreductase</keyword>
<sequence>MKQFSVAMLGFGIAGKAFSRILIEKHQEIMEKTGYDVQVTAITTGSRGTLICPQGIDLQEATRQVEELGHFDVSGPWYSEMNTMEVVEKADYDVVLELTPINIRTGQPAIDHIKGAMNRGKHAITANKGPIAWAYRELRDLAKEKGVCFYYETTVMAGTPVFNMADNCLQYCKISEVKGILNATTNYVLEEMTKGVPMDVIMENGRRGGFMEADASMDMKGWDAAAKLTALLNVLMDAGITPDQIDRTGIEEVTPEDIQRAAEHGCKVKLLCQGKIEDGKVVGIVKPSEIKADDAFAGSDVVAVVSIDTDLMGRLTMVQYGLETTQTGYGVFIDLIRVLENCQAIE</sequence>
<dbReference type="UniPathway" id="UPA00051">
    <property type="reaction ID" value="UER00465"/>
</dbReference>
<dbReference type="PANTHER" id="PTHR43331:SF1">
    <property type="entry name" value="HOMOSERINE DEHYDROGENASE"/>
    <property type="match status" value="1"/>
</dbReference>
<keyword evidence="7" id="KW-0791">Threonine biosynthesis</keyword>
<evidence type="ECO:0000256" key="13">
    <source>
        <dbReference type="PIRSR" id="PIRSR036497-2"/>
    </source>
</evidence>
<dbReference type="InterPro" id="IPR001342">
    <property type="entry name" value="HDH_cat"/>
</dbReference>
<dbReference type="UniPathway" id="UPA00050">
    <property type="reaction ID" value="UER00063"/>
</dbReference>
<evidence type="ECO:0000313" key="16">
    <source>
        <dbReference type="EMBL" id="RHJ88019.1"/>
    </source>
</evidence>
<evidence type="ECO:0000259" key="15">
    <source>
        <dbReference type="Pfam" id="PF03447"/>
    </source>
</evidence>
<dbReference type="EC" id="1.1.1.3" evidence="4"/>
<dbReference type="GO" id="GO:0050661">
    <property type="term" value="F:NADP binding"/>
    <property type="evidence" value="ECO:0007669"/>
    <property type="project" value="InterPro"/>
</dbReference>
<dbReference type="InterPro" id="IPR022697">
    <property type="entry name" value="HDH_short"/>
</dbReference>
<evidence type="ECO:0000313" key="17">
    <source>
        <dbReference type="Proteomes" id="UP000284841"/>
    </source>
</evidence>
<dbReference type="AlphaFoldDB" id="A0A415E360"/>
<feature type="binding site" evidence="13">
    <location>
        <begin position="10"/>
        <end position="15"/>
    </location>
    <ligand>
        <name>NADP(+)</name>
        <dbReference type="ChEBI" id="CHEBI:58349"/>
    </ligand>
</feature>
<keyword evidence="10" id="KW-0486">Methionine biosynthesis</keyword>
<dbReference type="Pfam" id="PF03447">
    <property type="entry name" value="NAD_binding_3"/>
    <property type="match status" value="1"/>
</dbReference>
<keyword evidence="13" id="KW-0521">NADP</keyword>
<dbReference type="PANTHER" id="PTHR43331">
    <property type="entry name" value="HOMOSERINE DEHYDROGENASE"/>
    <property type="match status" value="1"/>
</dbReference>
<evidence type="ECO:0000256" key="1">
    <source>
        <dbReference type="ARBA" id="ARBA00005056"/>
    </source>
</evidence>
<dbReference type="GO" id="GO:0009088">
    <property type="term" value="P:threonine biosynthetic process"/>
    <property type="evidence" value="ECO:0007669"/>
    <property type="project" value="UniProtKB-UniPathway"/>
</dbReference>
<feature type="active site" description="Proton donor" evidence="12">
    <location>
        <position position="227"/>
    </location>
</feature>
<evidence type="ECO:0000256" key="10">
    <source>
        <dbReference type="ARBA" id="ARBA00023167"/>
    </source>
</evidence>
<dbReference type="SUPFAM" id="SSF51735">
    <property type="entry name" value="NAD(P)-binding Rossmann-fold domains"/>
    <property type="match status" value="1"/>
</dbReference>
<dbReference type="RefSeq" id="WP_118334480.1">
    <property type="nucleotide sequence ID" value="NZ_AP025567.1"/>
</dbReference>